<dbReference type="SMART" id="SM00041">
    <property type="entry name" value="CT"/>
    <property type="match status" value="1"/>
</dbReference>
<organism evidence="7 8">
    <name type="scientific">Caenorhabditis bovis</name>
    <dbReference type="NCBI Taxonomy" id="2654633"/>
    <lineage>
        <taxon>Eukaryota</taxon>
        <taxon>Metazoa</taxon>
        <taxon>Ecdysozoa</taxon>
        <taxon>Nematoda</taxon>
        <taxon>Chromadorea</taxon>
        <taxon>Rhabditida</taxon>
        <taxon>Rhabditina</taxon>
        <taxon>Rhabditomorpha</taxon>
        <taxon>Rhabditoidea</taxon>
        <taxon>Rhabditidae</taxon>
        <taxon>Peloderinae</taxon>
        <taxon>Caenorhabditis</taxon>
    </lineage>
</organism>
<evidence type="ECO:0000256" key="2">
    <source>
        <dbReference type="ARBA" id="ARBA00022525"/>
    </source>
</evidence>
<dbReference type="AlphaFoldDB" id="A0A8S1ED32"/>
<feature type="region of interest" description="Disordered" evidence="5">
    <location>
        <begin position="29"/>
        <end position="64"/>
    </location>
</feature>
<dbReference type="GO" id="GO:0038098">
    <property type="term" value="P:sequestering of BMP from receptor via BMP binding"/>
    <property type="evidence" value="ECO:0007669"/>
    <property type="project" value="TreeGrafter"/>
</dbReference>
<sequence>MISDRNATSFRDISRDAFLSLKGSPIEARLPPYSIEDEPPDRPPPPPHPIRHHHQKSKSYEGGHKREKVLNGRNQALLYLADPNGLRMTQKCDGQKFKQRVRVDGCLTKVVVNRLCHGTCASYFIPRMHPKKLKAAFKSCATCAPSEYDLVDIKLDCPGQNPPTATRTIVKVKSCKCREVSISSVYD</sequence>
<keyword evidence="4" id="KW-1015">Disulfide bond</keyword>
<name>A0A8S1ED32_9PELO</name>
<dbReference type="GO" id="GO:0048018">
    <property type="term" value="F:receptor ligand activity"/>
    <property type="evidence" value="ECO:0007669"/>
    <property type="project" value="TreeGrafter"/>
</dbReference>
<accession>A0A8S1ED32</accession>
<dbReference type="Gene3D" id="2.10.90.10">
    <property type="entry name" value="Cystine-knot cytokines"/>
    <property type="match status" value="1"/>
</dbReference>
<dbReference type="PANTHER" id="PTHR15283">
    <property type="entry name" value="GREMLIN 1"/>
    <property type="match status" value="1"/>
</dbReference>
<dbReference type="PANTHER" id="PTHR15283:SF4">
    <property type="entry name" value="BURSICON"/>
    <property type="match status" value="1"/>
</dbReference>
<dbReference type="GO" id="GO:0005615">
    <property type="term" value="C:extracellular space"/>
    <property type="evidence" value="ECO:0007669"/>
    <property type="project" value="TreeGrafter"/>
</dbReference>
<feature type="domain" description="CTCK" evidence="6">
    <location>
        <begin position="94"/>
        <end position="182"/>
    </location>
</feature>
<reference evidence="7 8" key="1">
    <citation type="submission" date="2020-04" db="EMBL/GenBank/DDBJ databases">
        <authorList>
            <person name="Laetsch R D."/>
            <person name="Stevens L."/>
            <person name="Kumar S."/>
            <person name="Blaxter L. M."/>
        </authorList>
    </citation>
    <scope>NUCLEOTIDE SEQUENCE [LARGE SCALE GENOMIC DNA]</scope>
</reference>
<dbReference type="InterPro" id="IPR006207">
    <property type="entry name" value="Cys_knot_C"/>
</dbReference>
<dbReference type="Proteomes" id="UP000494206">
    <property type="component" value="Unassembled WGS sequence"/>
</dbReference>
<dbReference type="OrthoDB" id="10061784at2759"/>
<keyword evidence="2" id="KW-0964">Secreted</keyword>
<evidence type="ECO:0000313" key="8">
    <source>
        <dbReference type="Proteomes" id="UP000494206"/>
    </source>
</evidence>
<dbReference type="GO" id="GO:0036122">
    <property type="term" value="F:BMP binding"/>
    <property type="evidence" value="ECO:0007669"/>
    <property type="project" value="TreeGrafter"/>
</dbReference>
<dbReference type="GO" id="GO:0009887">
    <property type="term" value="P:animal organ morphogenesis"/>
    <property type="evidence" value="ECO:0007669"/>
    <property type="project" value="TreeGrafter"/>
</dbReference>
<dbReference type="InterPro" id="IPR004133">
    <property type="entry name" value="DAN_dom"/>
</dbReference>
<evidence type="ECO:0000256" key="3">
    <source>
        <dbReference type="ARBA" id="ARBA00022729"/>
    </source>
</evidence>
<comment type="caution">
    <text evidence="7">The sequence shown here is derived from an EMBL/GenBank/DDBJ whole genome shotgun (WGS) entry which is preliminary data.</text>
</comment>
<evidence type="ECO:0000313" key="7">
    <source>
        <dbReference type="EMBL" id="CAB3398571.1"/>
    </source>
</evidence>
<dbReference type="EMBL" id="CADEPM010000001">
    <property type="protein sequence ID" value="CAB3398571.1"/>
    <property type="molecule type" value="Genomic_DNA"/>
</dbReference>
<evidence type="ECO:0000259" key="6">
    <source>
        <dbReference type="SMART" id="SM00041"/>
    </source>
</evidence>
<evidence type="ECO:0000256" key="5">
    <source>
        <dbReference type="SAM" id="MobiDB-lite"/>
    </source>
</evidence>
<gene>
    <name evidence="7" type="ORF">CBOVIS_LOCUS1831</name>
</gene>
<evidence type="ECO:0000256" key="4">
    <source>
        <dbReference type="ARBA" id="ARBA00023157"/>
    </source>
</evidence>
<keyword evidence="8" id="KW-1185">Reference proteome</keyword>
<dbReference type="InterPro" id="IPR029034">
    <property type="entry name" value="Cystine-knot_cytokine"/>
</dbReference>
<dbReference type="Pfam" id="PF03045">
    <property type="entry name" value="DAN"/>
    <property type="match status" value="1"/>
</dbReference>
<comment type="subcellular location">
    <subcellularLocation>
        <location evidence="1">Secreted</location>
    </subcellularLocation>
</comment>
<protein>
    <recommendedName>
        <fullName evidence="6">CTCK domain-containing protein</fullName>
    </recommendedName>
</protein>
<keyword evidence="3" id="KW-0732">Signal</keyword>
<evidence type="ECO:0000256" key="1">
    <source>
        <dbReference type="ARBA" id="ARBA00004613"/>
    </source>
</evidence>
<proteinExistence type="predicted"/>